<organism evidence="1 2">
    <name type="scientific">Elaeophora elaphi</name>
    <dbReference type="NCBI Taxonomy" id="1147741"/>
    <lineage>
        <taxon>Eukaryota</taxon>
        <taxon>Metazoa</taxon>
        <taxon>Ecdysozoa</taxon>
        <taxon>Nematoda</taxon>
        <taxon>Chromadorea</taxon>
        <taxon>Rhabditida</taxon>
        <taxon>Spirurina</taxon>
        <taxon>Spiruromorpha</taxon>
        <taxon>Filarioidea</taxon>
        <taxon>Onchocercidae</taxon>
        <taxon>Elaeophora</taxon>
    </lineage>
</organism>
<reference evidence="2" key="1">
    <citation type="submission" date="2017-02" db="UniProtKB">
        <authorList>
            <consortium name="WormBaseParasite"/>
        </authorList>
    </citation>
    <scope>IDENTIFICATION</scope>
</reference>
<dbReference type="AlphaFoldDB" id="A0A0R3RHH2"/>
<evidence type="ECO:0000313" key="1">
    <source>
        <dbReference type="Proteomes" id="UP000050640"/>
    </source>
</evidence>
<proteinExistence type="predicted"/>
<protein>
    <submittedName>
        <fullName evidence="2">Nephronectin</fullName>
    </submittedName>
</protein>
<dbReference type="WBParaSite" id="EEL_0000089501-mRNA-1">
    <property type="protein sequence ID" value="EEL_0000089501-mRNA-1"/>
    <property type="gene ID" value="EEL_0000089501"/>
</dbReference>
<keyword evidence="1" id="KW-1185">Reference proteome</keyword>
<dbReference type="Proteomes" id="UP000050640">
    <property type="component" value="Unplaced"/>
</dbReference>
<sequence>LQFRKEKAWKGGTHKLTWLEGSRDQQGGNFTVRLYHCTMGVVDPCGYPGLG</sequence>
<name>A0A0R3RHH2_9BILA</name>
<accession>A0A0R3RHH2</accession>
<evidence type="ECO:0000313" key="2">
    <source>
        <dbReference type="WBParaSite" id="EEL_0000089501-mRNA-1"/>
    </source>
</evidence>